<dbReference type="AlphaFoldDB" id="J0P3G6"/>
<evidence type="ECO:0000259" key="1">
    <source>
        <dbReference type="Pfam" id="PF21837"/>
    </source>
</evidence>
<sequence>MYIKLKKYLLIYAQSVRCFEFAMINKYTIKGQPYFFKKLFPLKGVIFISDQAVYYNYHGAGCSLKFPNFDLDYNVVGAGDGDLYISLWSFKEFYRAQESIAEDIPLAKMLACLDLFVQNGVLACHAENGLRSYFFAKNWLHENAISISILLNKMN</sequence>
<reference evidence="3" key="1">
    <citation type="journal article" date="2012" name="Stand. Genomic Sci.">
        <title>Permanent draft genome sequence of the gliding predator Saprospira grandis strain Sa g1 (= HR1).</title>
        <authorList>
            <person name="Mavromatis K."/>
            <person name="Chertkov O."/>
            <person name="Lapidus A."/>
            <person name="Nolan M."/>
            <person name="Lucas S."/>
            <person name="Tice H."/>
            <person name="Del Rio T.G."/>
            <person name="Cheng J.F."/>
            <person name="Han C."/>
            <person name="Tapia R."/>
            <person name="Bruce D."/>
            <person name="Goodwin L.A."/>
            <person name="Pitluck S."/>
            <person name="Huntemann M."/>
            <person name="Liolios K."/>
            <person name="Pagani I."/>
            <person name="Ivanova N."/>
            <person name="Mikhailova N."/>
            <person name="Pati A."/>
            <person name="Chen A."/>
            <person name="Palaniappan K."/>
            <person name="Land M."/>
            <person name="Brambilla E.M."/>
            <person name="Rohde M."/>
            <person name="Spring S."/>
            <person name="Goker M."/>
            <person name="Detter J.C."/>
            <person name="Bristow J."/>
            <person name="Eisen J.A."/>
            <person name="Markowitz V."/>
            <person name="Hugenholtz P."/>
            <person name="Kyrpides N.C."/>
            <person name="Klenk H.P."/>
            <person name="Woyke T."/>
        </authorList>
    </citation>
    <scope>NUCLEOTIDE SEQUENCE [LARGE SCALE GENOMIC DNA]</scope>
    <source>
        <strain evidence="3">DSM 2844</strain>
    </source>
</reference>
<accession>J0P3G6</accession>
<dbReference type="EMBL" id="JH719942">
    <property type="protein sequence ID" value="EJF51957.1"/>
    <property type="molecule type" value="Genomic_DNA"/>
</dbReference>
<dbReference type="Pfam" id="PF21837">
    <property type="entry name" value="DUF6896"/>
    <property type="match status" value="1"/>
</dbReference>
<name>J0P3G6_9BACT</name>
<organism evidence="2 3">
    <name type="scientific">Saprospira grandis DSM 2844</name>
    <dbReference type="NCBI Taxonomy" id="694433"/>
    <lineage>
        <taxon>Bacteria</taxon>
        <taxon>Pseudomonadati</taxon>
        <taxon>Bacteroidota</taxon>
        <taxon>Saprospiria</taxon>
        <taxon>Saprospirales</taxon>
        <taxon>Saprospiraceae</taxon>
        <taxon>Saprospira</taxon>
    </lineage>
</organism>
<dbReference type="Proteomes" id="UP000005113">
    <property type="component" value="Unassembled WGS sequence"/>
</dbReference>
<dbReference type="InterPro" id="IPR054191">
    <property type="entry name" value="DUF6896"/>
</dbReference>
<dbReference type="HOGENOM" id="CLU_1694279_0_0_10"/>
<gene>
    <name evidence="2" type="ORF">SapgrDRAFT_0202</name>
</gene>
<evidence type="ECO:0000313" key="3">
    <source>
        <dbReference type="Proteomes" id="UP000005113"/>
    </source>
</evidence>
<evidence type="ECO:0000313" key="2">
    <source>
        <dbReference type="EMBL" id="EJF51957.1"/>
    </source>
</evidence>
<proteinExistence type="predicted"/>
<feature type="domain" description="DUF6896" evidence="1">
    <location>
        <begin position="12"/>
        <end position="123"/>
    </location>
</feature>
<protein>
    <recommendedName>
        <fullName evidence="1">DUF6896 domain-containing protein</fullName>
    </recommendedName>
</protein>